<evidence type="ECO:0000256" key="4">
    <source>
        <dbReference type="ARBA" id="ARBA00022737"/>
    </source>
</evidence>
<dbReference type="PROSITE" id="PS50089">
    <property type="entry name" value="ZF_RING_2"/>
    <property type="match status" value="1"/>
</dbReference>
<comment type="subcellular location">
    <subcellularLocation>
        <location evidence="1">Nucleus</location>
    </subcellularLocation>
</comment>
<dbReference type="SUPFAM" id="SSF57850">
    <property type="entry name" value="RING/U-box"/>
    <property type="match status" value="1"/>
</dbReference>
<evidence type="ECO:0000259" key="12">
    <source>
        <dbReference type="PROSITE" id="PS50016"/>
    </source>
</evidence>
<reference evidence="14 15" key="1">
    <citation type="journal article" date="2019" name="Gigascience">
        <title>Whole-genome sequence of the oriental lung fluke Paragonimus westermani.</title>
        <authorList>
            <person name="Oey H."/>
            <person name="Zakrzewski M."/>
            <person name="Narain K."/>
            <person name="Devi K.R."/>
            <person name="Agatsuma T."/>
            <person name="Nawaratna S."/>
            <person name="Gobert G.N."/>
            <person name="Jones M.K."/>
            <person name="Ragan M.A."/>
            <person name="McManus D.P."/>
            <person name="Krause L."/>
        </authorList>
    </citation>
    <scope>NUCLEOTIDE SEQUENCE [LARGE SCALE GENOMIC DNA]</scope>
    <source>
        <strain evidence="14 15">IND2009</strain>
    </source>
</reference>
<gene>
    <name evidence="14" type="ORF">DEA37_0000270</name>
</gene>
<proteinExistence type="inferred from homology"/>
<evidence type="ECO:0000256" key="6">
    <source>
        <dbReference type="ARBA" id="ARBA00022833"/>
    </source>
</evidence>
<dbReference type="GO" id="GO:0008270">
    <property type="term" value="F:zinc ion binding"/>
    <property type="evidence" value="ECO:0007669"/>
    <property type="project" value="UniProtKB-KW"/>
</dbReference>
<dbReference type="GO" id="GO:0000122">
    <property type="term" value="P:negative regulation of transcription by RNA polymerase II"/>
    <property type="evidence" value="ECO:0007669"/>
    <property type="project" value="TreeGrafter"/>
</dbReference>
<accession>A0A5J4ND55</accession>
<evidence type="ECO:0000256" key="9">
    <source>
        <dbReference type="ARBA" id="ARBA00023242"/>
    </source>
</evidence>
<evidence type="ECO:0000256" key="5">
    <source>
        <dbReference type="ARBA" id="ARBA00022771"/>
    </source>
</evidence>
<dbReference type="PANTHER" id="PTHR12360:SF12">
    <property type="entry name" value="TRANSCRIPTIONAL REPRESSOR NF-X1"/>
    <property type="match status" value="1"/>
</dbReference>
<dbReference type="Proteomes" id="UP000324629">
    <property type="component" value="Unassembled WGS sequence"/>
</dbReference>
<keyword evidence="3" id="KW-0479">Metal-binding</keyword>
<evidence type="ECO:0000313" key="14">
    <source>
        <dbReference type="EMBL" id="KAA3673363.1"/>
    </source>
</evidence>
<organism evidence="14 15">
    <name type="scientific">Paragonimus westermani</name>
    <dbReference type="NCBI Taxonomy" id="34504"/>
    <lineage>
        <taxon>Eukaryota</taxon>
        <taxon>Metazoa</taxon>
        <taxon>Spiralia</taxon>
        <taxon>Lophotrochozoa</taxon>
        <taxon>Platyhelminthes</taxon>
        <taxon>Trematoda</taxon>
        <taxon>Digenea</taxon>
        <taxon>Plagiorchiida</taxon>
        <taxon>Troglotremata</taxon>
        <taxon>Troglotrematidae</taxon>
        <taxon>Paragonimus</taxon>
    </lineage>
</organism>
<dbReference type="SMART" id="SM00438">
    <property type="entry name" value="ZnF_NFX"/>
    <property type="match status" value="2"/>
</dbReference>
<evidence type="ECO:0000256" key="10">
    <source>
        <dbReference type="PROSITE-ProRule" id="PRU00175"/>
    </source>
</evidence>
<dbReference type="GO" id="GO:0000981">
    <property type="term" value="F:DNA-binding transcription factor activity, RNA polymerase II-specific"/>
    <property type="evidence" value="ECO:0007669"/>
    <property type="project" value="TreeGrafter"/>
</dbReference>
<sequence length="477" mass="53078">LLGMHPFNERGYPNPYLRRFGPDGYRGRPGIRLQPNLSLYYPPFPHTPRNIGDAGRMSFYAPNHSFPIYPNTNPDYHLYPFENWGIPGPRPSSTFYNLYGRPGIRPYRRTIDYARYPTHYTDSSGSLGRSNTTVNQTQHNKWRKQRSHTQEVVSPTTTTRSSSEQKAKTGSPKRDINSGERCSILTAEVQSDLNSTIMGTSSHLSIDAVDSNLRDKLINQLRRGTYQCVVCISKVHQQDPIWSCTTCFHIYHLACIQSWAEKCQSGVTTDANDPAASSSAWRCPACQTKQILPKLGSKNGVLEYTCFCGRIRNPKYHPARTSIPHGCDEVCGKLRKRNDFTEGSETVYGKQSECTHPCTDLCHPGPCPPCTATVRMTCPCTQVQRTLMCGDSPPGPCGHLCDRKLGDEQHSGAAGCNAGIHTCLFACHSDPCPPCAWMLEVGECSTAQTLGCLCTRAWSILVHNQPKLGRSAFTTLY</sequence>
<dbReference type="InterPro" id="IPR001841">
    <property type="entry name" value="Znf_RING"/>
</dbReference>
<feature type="domain" description="RING-type" evidence="13">
    <location>
        <begin position="228"/>
        <end position="287"/>
    </location>
</feature>
<keyword evidence="8" id="KW-0804">Transcription</keyword>
<dbReference type="PROSITE" id="PS50016">
    <property type="entry name" value="ZF_PHD_2"/>
    <property type="match status" value="1"/>
</dbReference>
<keyword evidence="15" id="KW-1185">Reference proteome</keyword>
<dbReference type="InterPro" id="IPR034078">
    <property type="entry name" value="NFX1_fam"/>
</dbReference>
<feature type="compositionally biased region" description="Polar residues" evidence="11">
    <location>
        <begin position="120"/>
        <end position="139"/>
    </location>
</feature>
<evidence type="ECO:0000256" key="2">
    <source>
        <dbReference type="ARBA" id="ARBA00007269"/>
    </source>
</evidence>
<comment type="similarity">
    <text evidence="2">Belongs to the NFX1 family.</text>
</comment>
<keyword evidence="5 10" id="KW-0863">Zinc-finger</keyword>
<evidence type="ECO:0000256" key="8">
    <source>
        <dbReference type="ARBA" id="ARBA00023163"/>
    </source>
</evidence>
<evidence type="ECO:0000256" key="3">
    <source>
        <dbReference type="ARBA" id="ARBA00022723"/>
    </source>
</evidence>
<comment type="caution">
    <text evidence="14">The sequence shown here is derived from an EMBL/GenBank/DDBJ whole genome shotgun (WGS) entry which is preliminary data.</text>
</comment>
<keyword evidence="4" id="KW-0677">Repeat</keyword>
<protein>
    <submittedName>
        <fullName evidence="14">Transcriptional repressor NF-X1</fullName>
    </submittedName>
</protein>
<dbReference type="InterPro" id="IPR013083">
    <property type="entry name" value="Znf_RING/FYVE/PHD"/>
</dbReference>
<dbReference type="Gene3D" id="3.30.40.10">
    <property type="entry name" value="Zinc/RING finger domain, C3HC4 (zinc finger)"/>
    <property type="match status" value="1"/>
</dbReference>
<evidence type="ECO:0000259" key="13">
    <source>
        <dbReference type="PROSITE" id="PS50089"/>
    </source>
</evidence>
<dbReference type="InterPro" id="IPR000967">
    <property type="entry name" value="Znf_NFX1"/>
</dbReference>
<dbReference type="GO" id="GO:0005634">
    <property type="term" value="C:nucleus"/>
    <property type="evidence" value="ECO:0007669"/>
    <property type="project" value="UniProtKB-SubCell"/>
</dbReference>
<dbReference type="EMBL" id="QNGE01003988">
    <property type="protein sequence ID" value="KAA3673363.1"/>
    <property type="molecule type" value="Genomic_DNA"/>
</dbReference>
<evidence type="ECO:0000256" key="7">
    <source>
        <dbReference type="ARBA" id="ARBA00023015"/>
    </source>
</evidence>
<evidence type="ECO:0000313" key="15">
    <source>
        <dbReference type="Proteomes" id="UP000324629"/>
    </source>
</evidence>
<keyword evidence="6" id="KW-0862">Zinc</keyword>
<feature type="compositionally biased region" description="Basic and acidic residues" evidence="11">
    <location>
        <begin position="163"/>
        <end position="178"/>
    </location>
</feature>
<evidence type="ECO:0000256" key="11">
    <source>
        <dbReference type="SAM" id="MobiDB-lite"/>
    </source>
</evidence>
<feature type="domain" description="PHD-type" evidence="12">
    <location>
        <begin position="225"/>
        <end position="289"/>
    </location>
</feature>
<dbReference type="GO" id="GO:0000977">
    <property type="term" value="F:RNA polymerase II transcription regulatory region sequence-specific DNA binding"/>
    <property type="evidence" value="ECO:0007669"/>
    <property type="project" value="TreeGrafter"/>
</dbReference>
<feature type="non-terminal residue" evidence="14">
    <location>
        <position position="1"/>
    </location>
</feature>
<name>A0A5J4ND55_9TREM</name>
<feature type="region of interest" description="Disordered" evidence="11">
    <location>
        <begin position="119"/>
        <end position="179"/>
    </location>
</feature>
<dbReference type="CDD" id="cd06008">
    <property type="entry name" value="NF-X1-zinc-finger"/>
    <property type="match status" value="1"/>
</dbReference>
<evidence type="ECO:0000256" key="1">
    <source>
        <dbReference type="ARBA" id="ARBA00004123"/>
    </source>
</evidence>
<dbReference type="AlphaFoldDB" id="A0A5J4ND55"/>
<dbReference type="InterPro" id="IPR019787">
    <property type="entry name" value="Znf_PHD-finger"/>
</dbReference>
<keyword evidence="9" id="KW-0539">Nucleus</keyword>
<keyword evidence="7" id="KW-0805">Transcription regulation</keyword>
<dbReference type="PANTHER" id="PTHR12360">
    <property type="entry name" value="NUCLEAR TRANSCRIPTION FACTOR, X-BOX BINDING 1 NFX1"/>
    <property type="match status" value="1"/>
</dbReference>